<dbReference type="Proteomes" id="UP000287651">
    <property type="component" value="Unassembled WGS sequence"/>
</dbReference>
<evidence type="ECO:0000313" key="1">
    <source>
        <dbReference type="EMBL" id="RRT36269.1"/>
    </source>
</evidence>
<proteinExistence type="predicted"/>
<accession>A0A426X9W6</accession>
<name>A0A426X9W6_ENSVE</name>
<dbReference type="EMBL" id="AMZH03023826">
    <property type="protein sequence ID" value="RRT36269.1"/>
    <property type="molecule type" value="Genomic_DNA"/>
</dbReference>
<sequence>RKGGHGNPLDHGNSPPLVLVKGVTEILLIAHVSAPLVSGAGYECVAVVVSVSVSLDLHMLSRTCSSVKKGSSSCSLHVIST</sequence>
<feature type="non-terminal residue" evidence="1">
    <location>
        <position position="1"/>
    </location>
</feature>
<dbReference type="AlphaFoldDB" id="A0A426X9W6"/>
<organism evidence="1 2">
    <name type="scientific">Ensete ventricosum</name>
    <name type="common">Abyssinian banana</name>
    <name type="synonym">Musa ensete</name>
    <dbReference type="NCBI Taxonomy" id="4639"/>
    <lineage>
        <taxon>Eukaryota</taxon>
        <taxon>Viridiplantae</taxon>
        <taxon>Streptophyta</taxon>
        <taxon>Embryophyta</taxon>
        <taxon>Tracheophyta</taxon>
        <taxon>Spermatophyta</taxon>
        <taxon>Magnoliopsida</taxon>
        <taxon>Liliopsida</taxon>
        <taxon>Zingiberales</taxon>
        <taxon>Musaceae</taxon>
        <taxon>Ensete</taxon>
    </lineage>
</organism>
<reference evidence="1 2" key="1">
    <citation type="journal article" date="2014" name="Agronomy (Basel)">
        <title>A Draft Genome Sequence for Ensete ventricosum, the Drought-Tolerant Tree Against Hunger.</title>
        <authorList>
            <person name="Harrison J."/>
            <person name="Moore K.A."/>
            <person name="Paszkiewicz K."/>
            <person name="Jones T."/>
            <person name="Grant M."/>
            <person name="Ambacheew D."/>
            <person name="Muzemil S."/>
            <person name="Studholme D.J."/>
        </authorList>
    </citation>
    <scope>NUCLEOTIDE SEQUENCE [LARGE SCALE GENOMIC DNA]</scope>
</reference>
<protein>
    <submittedName>
        <fullName evidence="1">Uncharacterized protein</fullName>
    </submittedName>
</protein>
<gene>
    <name evidence="1" type="ORF">B296_00056926</name>
</gene>
<evidence type="ECO:0000313" key="2">
    <source>
        <dbReference type="Proteomes" id="UP000287651"/>
    </source>
</evidence>
<comment type="caution">
    <text evidence="1">The sequence shown here is derived from an EMBL/GenBank/DDBJ whole genome shotgun (WGS) entry which is preliminary data.</text>
</comment>